<dbReference type="RefSeq" id="XP_002178640.1">
    <property type="nucleotide sequence ID" value="XM_002178604.1"/>
</dbReference>
<dbReference type="GO" id="GO:0003924">
    <property type="term" value="F:GTPase activity"/>
    <property type="evidence" value="ECO:0007669"/>
    <property type="project" value="InterPro"/>
</dbReference>
<dbReference type="Gene3D" id="2.70.210.12">
    <property type="entry name" value="GTP1/OBG domain"/>
    <property type="match status" value="1"/>
</dbReference>
<dbReference type="FunCoup" id="B7FUQ7">
    <property type="interactions" value="65"/>
</dbReference>
<feature type="domain" description="OBG-type G" evidence="4">
    <location>
        <begin position="308"/>
        <end position="505"/>
    </location>
</feature>
<dbReference type="OrthoDB" id="347018at2759"/>
<feature type="region of interest" description="Disordered" evidence="3">
    <location>
        <begin position="268"/>
        <end position="292"/>
    </location>
</feature>
<feature type="compositionally biased region" description="Gly residues" evidence="3">
    <location>
        <begin position="269"/>
        <end position="278"/>
    </location>
</feature>
<dbReference type="PANTHER" id="PTHR11702:SF31">
    <property type="entry name" value="MITOCHONDRIAL RIBOSOME-ASSOCIATED GTPASE 2"/>
    <property type="match status" value="1"/>
</dbReference>
<dbReference type="KEGG" id="pti:PHATRDRAFT_44627"/>
<dbReference type="SUPFAM" id="SSF52540">
    <property type="entry name" value="P-loop containing nucleoside triphosphate hydrolases"/>
    <property type="match status" value="1"/>
</dbReference>
<reference evidence="7" key="2">
    <citation type="submission" date="2008-08" db="EMBL/GenBank/DDBJ databases">
        <authorList>
            <consortium name="Diatom Consortium"/>
            <person name="Grigoriev I."/>
            <person name="Grimwood J."/>
            <person name="Kuo A."/>
            <person name="Otillar R.P."/>
            <person name="Salamov A."/>
            <person name="Detter J.C."/>
            <person name="Lindquist E."/>
            <person name="Shapiro H."/>
            <person name="Lucas S."/>
            <person name="Glavina del Rio T."/>
            <person name="Pitluck S."/>
            <person name="Rokhsar D."/>
            <person name="Bowler C."/>
        </authorList>
    </citation>
    <scope>GENOME REANNOTATION</scope>
    <source>
        <strain evidence="7">CCAP 1055/1</strain>
    </source>
</reference>
<evidence type="ECO:0000259" key="4">
    <source>
        <dbReference type="PROSITE" id="PS51710"/>
    </source>
</evidence>
<dbReference type="GO" id="GO:0005525">
    <property type="term" value="F:GTP binding"/>
    <property type="evidence" value="ECO:0007669"/>
    <property type="project" value="UniProtKB-KW"/>
</dbReference>
<dbReference type="eggNOG" id="KOG1489">
    <property type="taxonomic scope" value="Eukaryota"/>
</dbReference>
<dbReference type="PROSITE" id="PS51710">
    <property type="entry name" value="G_OBG"/>
    <property type="match status" value="1"/>
</dbReference>
<dbReference type="EMBL" id="CM000607">
    <property type="protein sequence ID" value="EEC50305.1"/>
    <property type="molecule type" value="Genomic_DNA"/>
</dbReference>
<dbReference type="Pfam" id="PF01926">
    <property type="entry name" value="MMR_HSR1"/>
    <property type="match status" value="1"/>
</dbReference>
<dbReference type="InterPro" id="IPR006169">
    <property type="entry name" value="GTP1_OBG_dom"/>
</dbReference>
<dbReference type="InterPro" id="IPR027417">
    <property type="entry name" value="P-loop_NTPase"/>
</dbReference>
<dbReference type="Gene3D" id="3.40.50.300">
    <property type="entry name" value="P-loop containing nucleotide triphosphate hydrolases"/>
    <property type="match status" value="1"/>
</dbReference>
<evidence type="ECO:0000256" key="3">
    <source>
        <dbReference type="SAM" id="MobiDB-lite"/>
    </source>
</evidence>
<evidence type="ECO:0000259" key="5">
    <source>
        <dbReference type="PROSITE" id="PS51883"/>
    </source>
</evidence>
<dbReference type="CDD" id="cd01898">
    <property type="entry name" value="Obg"/>
    <property type="match status" value="1"/>
</dbReference>
<dbReference type="Proteomes" id="UP000000759">
    <property type="component" value="Chromosome 4"/>
</dbReference>
<dbReference type="InterPro" id="IPR006073">
    <property type="entry name" value="GTP-bd"/>
</dbReference>
<dbReference type="InterPro" id="IPR031167">
    <property type="entry name" value="G_OBG"/>
</dbReference>
<gene>
    <name evidence="6" type="ORF">PHATRDRAFT_44627</name>
</gene>
<dbReference type="AlphaFoldDB" id="B7FUQ7"/>
<feature type="region of interest" description="Disordered" evidence="3">
    <location>
        <begin position="142"/>
        <end position="166"/>
    </location>
</feature>
<organism evidence="6 7">
    <name type="scientific">Phaeodactylum tricornutum (strain CCAP 1055/1)</name>
    <dbReference type="NCBI Taxonomy" id="556484"/>
    <lineage>
        <taxon>Eukaryota</taxon>
        <taxon>Sar</taxon>
        <taxon>Stramenopiles</taxon>
        <taxon>Ochrophyta</taxon>
        <taxon>Bacillariophyta</taxon>
        <taxon>Bacillariophyceae</taxon>
        <taxon>Bacillariophycidae</taxon>
        <taxon>Naviculales</taxon>
        <taxon>Phaeodactylaceae</taxon>
        <taxon>Phaeodactylum</taxon>
    </lineage>
</organism>
<dbReference type="PANTHER" id="PTHR11702">
    <property type="entry name" value="DEVELOPMENTALLY REGULATED GTP-BINDING PROTEIN-RELATED"/>
    <property type="match status" value="1"/>
</dbReference>
<accession>B7FUQ7</accession>
<dbReference type="STRING" id="556484.B7FUQ7"/>
<dbReference type="GO" id="GO:0005739">
    <property type="term" value="C:mitochondrion"/>
    <property type="evidence" value="ECO:0007669"/>
    <property type="project" value="TreeGrafter"/>
</dbReference>
<dbReference type="InterPro" id="IPR036726">
    <property type="entry name" value="GTP1_OBG_dom_sf"/>
</dbReference>
<reference evidence="6 7" key="1">
    <citation type="journal article" date="2008" name="Nature">
        <title>The Phaeodactylum genome reveals the evolutionary history of diatom genomes.</title>
        <authorList>
            <person name="Bowler C."/>
            <person name="Allen A.E."/>
            <person name="Badger J.H."/>
            <person name="Grimwood J."/>
            <person name="Jabbari K."/>
            <person name="Kuo A."/>
            <person name="Maheswari U."/>
            <person name="Martens C."/>
            <person name="Maumus F."/>
            <person name="Otillar R.P."/>
            <person name="Rayko E."/>
            <person name="Salamov A."/>
            <person name="Vandepoele K."/>
            <person name="Beszteri B."/>
            <person name="Gruber A."/>
            <person name="Heijde M."/>
            <person name="Katinka M."/>
            <person name="Mock T."/>
            <person name="Valentin K."/>
            <person name="Verret F."/>
            <person name="Berges J.A."/>
            <person name="Brownlee C."/>
            <person name="Cadoret J.P."/>
            <person name="Chiovitti A."/>
            <person name="Choi C.J."/>
            <person name="Coesel S."/>
            <person name="De Martino A."/>
            <person name="Detter J.C."/>
            <person name="Durkin C."/>
            <person name="Falciatore A."/>
            <person name="Fournet J."/>
            <person name="Haruta M."/>
            <person name="Huysman M.J."/>
            <person name="Jenkins B.D."/>
            <person name="Jiroutova K."/>
            <person name="Jorgensen R.E."/>
            <person name="Joubert Y."/>
            <person name="Kaplan A."/>
            <person name="Kroger N."/>
            <person name="Kroth P.G."/>
            <person name="La Roche J."/>
            <person name="Lindquist E."/>
            <person name="Lommer M."/>
            <person name="Martin-Jezequel V."/>
            <person name="Lopez P.J."/>
            <person name="Lucas S."/>
            <person name="Mangogna M."/>
            <person name="McGinnis K."/>
            <person name="Medlin L.K."/>
            <person name="Montsant A."/>
            <person name="Oudot-Le Secq M.P."/>
            <person name="Napoli C."/>
            <person name="Obornik M."/>
            <person name="Parker M.S."/>
            <person name="Petit J.L."/>
            <person name="Porcel B.M."/>
            <person name="Poulsen N."/>
            <person name="Robison M."/>
            <person name="Rychlewski L."/>
            <person name="Rynearson T.A."/>
            <person name="Schmutz J."/>
            <person name="Shapiro H."/>
            <person name="Siaut M."/>
            <person name="Stanley M."/>
            <person name="Sussman M.R."/>
            <person name="Taylor A.R."/>
            <person name="Vardi A."/>
            <person name="von Dassow P."/>
            <person name="Vyverman W."/>
            <person name="Willis A."/>
            <person name="Wyrwicz L.S."/>
            <person name="Rokhsar D.S."/>
            <person name="Weissenbach J."/>
            <person name="Armbrust E.V."/>
            <person name="Green B.R."/>
            <person name="Van de Peer Y."/>
            <person name="Grigoriev I.V."/>
        </authorList>
    </citation>
    <scope>NUCLEOTIDE SEQUENCE [LARGE SCALE GENOMIC DNA]</scope>
    <source>
        <strain evidence="6 7">CCAP 1055/1</strain>
    </source>
</reference>
<dbReference type="GeneID" id="7197630"/>
<dbReference type="Pfam" id="PF01018">
    <property type="entry name" value="GTP1_OBG"/>
    <property type="match status" value="2"/>
</dbReference>
<dbReference type="GO" id="GO:0042254">
    <property type="term" value="P:ribosome biogenesis"/>
    <property type="evidence" value="ECO:0007669"/>
    <property type="project" value="UniProtKB-UniRule"/>
</dbReference>
<feature type="compositionally biased region" description="Gly residues" evidence="3">
    <location>
        <begin position="152"/>
        <end position="166"/>
    </location>
</feature>
<name>B7FUQ7_PHATC</name>
<dbReference type="PRINTS" id="PR00326">
    <property type="entry name" value="GTP1OBG"/>
</dbReference>
<dbReference type="InParanoid" id="B7FUQ7"/>
<dbReference type="SUPFAM" id="SSF82051">
    <property type="entry name" value="Obg GTP-binding protein N-terminal domain"/>
    <property type="match status" value="1"/>
</dbReference>
<feature type="domain" description="Obg" evidence="5">
    <location>
        <begin position="124"/>
        <end position="307"/>
    </location>
</feature>
<protein>
    <submittedName>
        <fullName evidence="6">Uncharacterized protein</fullName>
    </submittedName>
</protein>
<feature type="region of interest" description="Disordered" evidence="3">
    <location>
        <begin position="192"/>
        <end position="225"/>
    </location>
</feature>
<evidence type="ECO:0000256" key="2">
    <source>
        <dbReference type="ARBA" id="ARBA00023134"/>
    </source>
</evidence>
<dbReference type="PROSITE" id="PS51883">
    <property type="entry name" value="OBG"/>
    <property type="match status" value="1"/>
</dbReference>
<keyword evidence="1" id="KW-0547">Nucleotide-binding</keyword>
<keyword evidence="2" id="KW-0342">GTP-binding</keyword>
<keyword evidence="7" id="KW-1185">Reference proteome</keyword>
<evidence type="ECO:0000313" key="6">
    <source>
        <dbReference type="EMBL" id="EEC50305.1"/>
    </source>
</evidence>
<proteinExistence type="predicted"/>
<dbReference type="InterPro" id="IPR045086">
    <property type="entry name" value="OBG_GTPase"/>
</dbReference>
<dbReference type="PaxDb" id="2850-Phatr44627"/>
<sequence length="652" mass="70020">MLVTGTPACSGKIEPFTIQSDISRASGSAVGDVSVNKRMGVAPILTIQSSSRNSFGRWGFGYDLQIRPIRCEKDGDENPTYYSPNRPLQDFKSYAVTSADGNAISDSDQSLDSLEALSSSVNEYSFFDEAILYVRGGSGGQGSSTYKKAAGGQNGQPDGGNGGQGGNVILQVDVSLNTLAGLTQAWRPNSFGGSGAAAAPQSTATLRPKSFRAENGSDGDRQFKNGRYGKDVYIRVPPGTVVQEEISPGDYRELGSLTEVTDELVVAQGGQGGEGTGVQGRNRGVRRPRIPATGGDRKVLKLTLKIVADVALVGVPNAGKSTFLAAVTRAKPKIANYPFTTVIPNLGVWIPGGALEEAQSSQPDKGAGSEGLVLCDVPGLIAGAAQGVGLGHAFLRHVERCHVILHLIDATSNDPAADYEMLNREIVKYGTGQLAQMPQVVVINKIDAFEGAKQEWEEGLEVKWARNDLERKMKESMPHSRLMWMSAREREGVDDLMSRLASFVKKVKAGVPVKEPFQSLSAQMSVTHVPGKHVPHMQNILYQPTLMACWSSRHIHFYFTGHHQSVSIPSGMFLDRQLVGASNGNHARAPGREKPSRTWIRLCIEVLASVNAWSTVTIQRNLKSVGLEGCRSLETASFLSPECWGQAPRLSG</sequence>
<evidence type="ECO:0000313" key="7">
    <source>
        <dbReference type="Proteomes" id="UP000000759"/>
    </source>
</evidence>
<evidence type="ECO:0000256" key="1">
    <source>
        <dbReference type="ARBA" id="ARBA00022741"/>
    </source>
</evidence>